<sequence length="199" mass="20864">MPTDLAQPTAHQPSTRSRSHRLVRRTGRSLAYCATLIPVAVLALVTTPLGGAGAAVARWRALRTGLLGMPPTAVPDRRPGAVAVLGHAVLSLLVGLVALLPLGVELLMVLRGVLYGVVESGPYDNAWGGPTLAGAWLAHFLIGLPIAAAGLAALIGIAAVHQRLTRRLDGERGPLWLFPTVLLMALAATLLFIAWTHQI</sequence>
<feature type="transmembrane region" description="Helical" evidence="2">
    <location>
        <begin position="173"/>
        <end position="195"/>
    </location>
</feature>
<evidence type="ECO:0000313" key="3">
    <source>
        <dbReference type="EMBL" id="RZT81457.1"/>
    </source>
</evidence>
<organism evidence="3 4">
    <name type="scientific">Micromonospora violae</name>
    <dbReference type="NCBI Taxonomy" id="1278207"/>
    <lineage>
        <taxon>Bacteria</taxon>
        <taxon>Bacillati</taxon>
        <taxon>Actinomycetota</taxon>
        <taxon>Actinomycetes</taxon>
        <taxon>Micromonosporales</taxon>
        <taxon>Micromonosporaceae</taxon>
        <taxon>Micromonospora</taxon>
    </lineage>
</organism>
<dbReference type="OrthoDB" id="4338017at2"/>
<comment type="caution">
    <text evidence="3">The sequence shown here is derived from an EMBL/GenBank/DDBJ whole genome shotgun (WGS) entry which is preliminary data.</text>
</comment>
<dbReference type="EMBL" id="SHKK01000001">
    <property type="protein sequence ID" value="RZT81457.1"/>
    <property type="molecule type" value="Genomic_DNA"/>
</dbReference>
<reference evidence="3 4" key="1">
    <citation type="submission" date="2019-02" db="EMBL/GenBank/DDBJ databases">
        <title>Sequencing the genomes of 1000 actinobacteria strains.</title>
        <authorList>
            <person name="Klenk H.-P."/>
        </authorList>
    </citation>
    <scope>NUCLEOTIDE SEQUENCE [LARGE SCALE GENOMIC DNA]</scope>
    <source>
        <strain evidence="3 4">DSM 45888</strain>
    </source>
</reference>
<feature type="transmembrane region" description="Helical" evidence="2">
    <location>
        <begin position="29"/>
        <end position="59"/>
    </location>
</feature>
<protein>
    <submittedName>
        <fullName evidence="3">Uncharacterized protein</fullName>
    </submittedName>
</protein>
<feature type="transmembrane region" description="Helical" evidence="2">
    <location>
        <begin position="136"/>
        <end position="161"/>
    </location>
</feature>
<feature type="transmembrane region" description="Helical" evidence="2">
    <location>
        <begin position="80"/>
        <end position="104"/>
    </location>
</feature>
<keyword evidence="2" id="KW-0472">Membrane</keyword>
<dbReference type="AlphaFoldDB" id="A0A4Q7UJ27"/>
<accession>A0A4Q7UJ27</accession>
<keyword evidence="2" id="KW-0812">Transmembrane</keyword>
<dbReference type="Proteomes" id="UP000293781">
    <property type="component" value="Unassembled WGS sequence"/>
</dbReference>
<evidence type="ECO:0000256" key="1">
    <source>
        <dbReference type="SAM" id="MobiDB-lite"/>
    </source>
</evidence>
<proteinExistence type="predicted"/>
<evidence type="ECO:0000256" key="2">
    <source>
        <dbReference type="SAM" id="Phobius"/>
    </source>
</evidence>
<name>A0A4Q7UJ27_9ACTN</name>
<gene>
    <name evidence="3" type="ORF">EV382_4736</name>
</gene>
<keyword evidence="2" id="KW-1133">Transmembrane helix</keyword>
<feature type="region of interest" description="Disordered" evidence="1">
    <location>
        <begin position="1"/>
        <end position="21"/>
    </location>
</feature>
<evidence type="ECO:0000313" key="4">
    <source>
        <dbReference type="Proteomes" id="UP000293781"/>
    </source>
</evidence>
<dbReference type="RefSeq" id="WP_130405225.1">
    <property type="nucleotide sequence ID" value="NZ_SHKK01000001.1"/>
</dbReference>
<keyword evidence="4" id="KW-1185">Reference proteome</keyword>